<dbReference type="GO" id="GO:0046976">
    <property type="term" value="F:histone H3K27 methyltransferase activity"/>
    <property type="evidence" value="ECO:0007669"/>
    <property type="project" value="TreeGrafter"/>
</dbReference>
<dbReference type="AlphaFoldDB" id="A0A9W9ANM4"/>
<protein>
    <recommendedName>
        <fullName evidence="3">SET domain-containing protein</fullName>
    </recommendedName>
</protein>
<dbReference type="Gene3D" id="2.170.270.10">
    <property type="entry name" value="SET domain"/>
    <property type="match status" value="1"/>
</dbReference>
<dbReference type="SUPFAM" id="SSF82199">
    <property type="entry name" value="SET domain"/>
    <property type="match status" value="1"/>
</dbReference>
<dbReference type="Pfam" id="PF00856">
    <property type="entry name" value="SET"/>
    <property type="match status" value="1"/>
</dbReference>
<reference evidence="4" key="2">
    <citation type="journal article" date="2023" name="Proc. Natl. Acad. Sci. U.S.A.">
        <title>A global phylogenomic analysis of the shiitake genus Lentinula.</title>
        <authorList>
            <person name="Sierra-Patev S."/>
            <person name="Min B."/>
            <person name="Naranjo-Ortiz M."/>
            <person name="Looney B."/>
            <person name="Konkel Z."/>
            <person name="Slot J.C."/>
            <person name="Sakamoto Y."/>
            <person name="Steenwyk J.L."/>
            <person name="Rokas A."/>
            <person name="Carro J."/>
            <person name="Camarero S."/>
            <person name="Ferreira P."/>
            <person name="Molpeceres G."/>
            <person name="Ruiz-Duenas F.J."/>
            <person name="Serrano A."/>
            <person name="Henrissat B."/>
            <person name="Drula E."/>
            <person name="Hughes K.W."/>
            <person name="Mata J.L."/>
            <person name="Ishikawa N.K."/>
            <person name="Vargas-Isla R."/>
            <person name="Ushijima S."/>
            <person name="Smith C.A."/>
            <person name="Donoghue J."/>
            <person name="Ahrendt S."/>
            <person name="Andreopoulos W."/>
            <person name="He G."/>
            <person name="LaButti K."/>
            <person name="Lipzen A."/>
            <person name="Ng V."/>
            <person name="Riley R."/>
            <person name="Sandor L."/>
            <person name="Barry K."/>
            <person name="Martinez A.T."/>
            <person name="Xiao Y."/>
            <person name="Gibbons J.G."/>
            <person name="Terashima K."/>
            <person name="Grigoriev I.V."/>
            <person name="Hibbett D."/>
        </authorList>
    </citation>
    <scope>NUCLEOTIDE SEQUENCE</scope>
    <source>
        <strain evidence="4">Sp2 HRB7682 ss15</strain>
    </source>
</reference>
<name>A0A9W9ANM4_9AGAR</name>
<dbReference type="SMART" id="SM00317">
    <property type="entry name" value="SET"/>
    <property type="match status" value="1"/>
</dbReference>
<organism evidence="4 5">
    <name type="scientific">Lentinula lateritia</name>
    <dbReference type="NCBI Taxonomy" id="40482"/>
    <lineage>
        <taxon>Eukaryota</taxon>
        <taxon>Fungi</taxon>
        <taxon>Dikarya</taxon>
        <taxon>Basidiomycota</taxon>
        <taxon>Agaricomycotina</taxon>
        <taxon>Agaricomycetes</taxon>
        <taxon>Agaricomycetidae</taxon>
        <taxon>Agaricales</taxon>
        <taxon>Marasmiineae</taxon>
        <taxon>Omphalotaceae</taxon>
        <taxon>Lentinula</taxon>
    </lineage>
</organism>
<evidence type="ECO:0000256" key="1">
    <source>
        <dbReference type="ARBA" id="ARBA00023015"/>
    </source>
</evidence>
<dbReference type="EMBL" id="JANVFS010000011">
    <property type="protein sequence ID" value="KAJ4485021.1"/>
    <property type="molecule type" value="Genomic_DNA"/>
</dbReference>
<dbReference type="GO" id="GO:0035098">
    <property type="term" value="C:ESC/E(Z) complex"/>
    <property type="evidence" value="ECO:0007669"/>
    <property type="project" value="TreeGrafter"/>
</dbReference>
<comment type="caution">
    <text evidence="4">The sequence shown here is derived from an EMBL/GenBank/DDBJ whole genome shotgun (WGS) entry which is preliminary data.</text>
</comment>
<dbReference type="InterPro" id="IPR045318">
    <property type="entry name" value="EZH1/2-like"/>
</dbReference>
<accession>A0A9W9ANM4</accession>
<dbReference type="PANTHER" id="PTHR45747">
    <property type="entry name" value="HISTONE-LYSINE N-METHYLTRANSFERASE E(Z)"/>
    <property type="match status" value="1"/>
</dbReference>
<evidence type="ECO:0000256" key="2">
    <source>
        <dbReference type="ARBA" id="ARBA00023163"/>
    </source>
</evidence>
<feature type="domain" description="SET" evidence="3">
    <location>
        <begin position="490"/>
        <end position="615"/>
    </location>
</feature>
<evidence type="ECO:0000259" key="3">
    <source>
        <dbReference type="PROSITE" id="PS50280"/>
    </source>
</evidence>
<dbReference type="PROSITE" id="PS50280">
    <property type="entry name" value="SET"/>
    <property type="match status" value="1"/>
</dbReference>
<evidence type="ECO:0000313" key="5">
    <source>
        <dbReference type="Proteomes" id="UP001150238"/>
    </source>
</evidence>
<sequence>MVDIPAKRRLGQLSDVEDLAAERQPTPVHENHASLVRSVYQTVWSEFCEWSKQDFANSMNDLGTPPADANTRVKDAEDSDIVGELGQLNLQERELTTLTDPHTIILEAPFEPPPSYDSCNPVSNNHFTGDDASHMPFLPLADDPSFDWKGYCVNYKYFAWQTKFFDSNLHAIVVEAARRLHEQHGFSYSQIDDTGVLPLSLTAGEDGVLRTVRYQGFSDWAGAESHPVPGAVPLQAEFKELVSQFCNSASCMMGFCDQHVNWFPMPPPRPVSPRMQSSDLFSDIISPCGDDCFILRIPGNIPAIETEWTPNEIDTFNMILDYSPDSSPCDLATICKKPCFEIFKRRRRTLPDDNIKRRPAENSLKRPPRLKHTMFNDLNSAQFKPNAPCHHKGPCNVTSNCACFRNKAHCERSCRCDSKLCTTSFRSFPIHSRLEHIQVDVDGQAAIAFGQKQDVPAVRNVVRASKLIENATRSFVESVKQDQYRCEGCSNVSIQRQLWKSTEVKPGSWGVGLFLLESADPGELITEYVGELVYELTTESRDDVSMHRQRNYLFNLNATFALDSEFIGNESRYINHSEDTPNCKAQVMMVNGDHRIGIYAQTHIEAGAELFLNYGPEFFKAT</sequence>
<dbReference type="InterPro" id="IPR046341">
    <property type="entry name" value="SET_dom_sf"/>
</dbReference>
<keyword evidence="2" id="KW-0804">Transcription</keyword>
<keyword evidence="1" id="KW-0805">Transcription regulation</keyword>
<gene>
    <name evidence="4" type="ORF">C8J55DRAFT_34286</name>
</gene>
<reference evidence="4" key="1">
    <citation type="submission" date="2022-08" db="EMBL/GenBank/DDBJ databases">
        <authorList>
            <consortium name="DOE Joint Genome Institute"/>
            <person name="Min B."/>
            <person name="Riley R."/>
            <person name="Sierra-Patev S."/>
            <person name="Naranjo-Ortiz M."/>
            <person name="Looney B."/>
            <person name="Konkel Z."/>
            <person name="Slot J.C."/>
            <person name="Sakamoto Y."/>
            <person name="Steenwyk J.L."/>
            <person name="Rokas A."/>
            <person name="Carro J."/>
            <person name="Camarero S."/>
            <person name="Ferreira P."/>
            <person name="Molpeceres G."/>
            <person name="Ruiz-Duenas F.J."/>
            <person name="Serrano A."/>
            <person name="Henrissat B."/>
            <person name="Drula E."/>
            <person name="Hughes K.W."/>
            <person name="Mata J.L."/>
            <person name="Ishikawa N.K."/>
            <person name="Vargas-Isla R."/>
            <person name="Ushijima S."/>
            <person name="Smith C.A."/>
            <person name="Ahrendt S."/>
            <person name="Andreopoulos W."/>
            <person name="He G."/>
            <person name="Labutti K."/>
            <person name="Lipzen A."/>
            <person name="Ng V."/>
            <person name="Sandor L."/>
            <person name="Barry K."/>
            <person name="Martinez A.T."/>
            <person name="Xiao Y."/>
            <person name="Gibbons J.G."/>
            <person name="Terashima K."/>
            <person name="Hibbett D.S."/>
            <person name="Grigoriev I.V."/>
        </authorList>
    </citation>
    <scope>NUCLEOTIDE SEQUENCE</scope>
    <source>
        <strain evidence="4">Sp2 HRB7682 ss15</strain>
    </source>
</reference>
<evidence type="ECO:0000313" key="4">
    <source>
        <dbReference type="EMBL" id="KAJ4485021.1"/>
    </source>
</evidence>
<dbReference type="PANTHER" id="PTHR45747:SF4">
    <property type="entry name" value="HISTONE-LYSINE N-METHYLTRANSFERASE E(Z)"/>
    <property type="match status" value="1"/>
</dbReference>
<dbReference type="InterPro" id="IPR001214">
    <property type="entry name" value="SET_dom"/>
</dbReference>
<dbReference type="GO" id="GO:0003682">
    <property type="term" value="F:chromatin binding"/>
    <property type="evidence" value="ECO:0007669"/>
    <property type="project" value="TreeGrafter"/>
</dbReference>
<proteinExistence type="predicted"/>
<dbReference type="GO" id="GO:0031507">
    <property type="term" value="P:heterochromatin formation"/>
    <property type="evidence" value="ECO:0007669"/>
    <property type="project" value="TreeGrafter"/>
</dbReference>
<dbReference type="Proteomes" id="UP001150238">
    <property type="component" value="Unassembled WGS sequence"/>
</dbReference>